<evidence type="ECO:0000313" key="1">
    <source>
        <dbReference type="EMBL" id="KAG5931001.1"/>
    </source>
</evidence>
<dbReference type="AlphaFoldDB" id="A0A9P7M6P7"/>
<organism evidence="1 2">
    <name type="scientific">Claviceps pazoutovae</name>
    <dbReference type="NCBI Taxonomy" id="1649127"/>
    <lineage>
        <taxon>Eukaryota</taxon>
        <taxon>Fungi</taxon>
        <taxon>Dikarya</taxon>
        <taxon>Ascomycota</taxon>
        <taxon>Pezizomycotina</taxon>
        <taxon>Sordariomycetes</taxon>
        <taxon>Hypocreomycetidae</taxon>
        <taxon>Hypocreales</taxon>
        <taxon>Clavicipitaceae</taxon>
        <taxon>Claviceps</taxon>
    </lineage>
</organism>
<comment type="caution">
    <text evidence="1">The sequence shown here is derived from an EMBL/GenBank/DDBJ whole genome shotgun (WGS) entry which is preliminary data.</text>
</comment>
<dbReference type="EMBL" id="SRPO01000648">
    <property type="protein sequence ID" value="KAG5931001.1"/>
    <property type="molecule type" value="Genomic_DNA"/>
</dbReference>
<dbReference type="Proteomes" id="UP000706124">
    <property type="component" value="Unassembled WGS sequence"/>
</dbReference>
<accession>A0A9P7M6P7</accession>
<evidence type="ECO:0000313" key="2">
    <source>
        <dbReference type="Proteomes" id="UP000706124"/>
    </source>
</evidence>
<keyword evidence="2" id="KW-1185">Reference proteome</keyword>
<reference evidence="1 2" key="1">
    <citation type="journal article" date="2020" name="bioRxiv">
        <title>Whole genome comparisons of ergot fungi reveals the divergence and evolution of species within the genus Claviceps are the result of varying mechanisms driving genome evolution and host range expansion.</title>
        <authorList>
            <person name="Wyka S.A."/>
            <person name="Mondo S.J."/>
            <person name="Liu M."/>
            <person name="Dettman J."/>
            <person name="Nalam V."/>
            <person name="Broders K.D."/>
        </authorList>
    </citation>
    <scope>NUCLEOTIDE SEQUENCE [LARGE SCALE GENOMIC DNA]</scope>
    <source>
        <strain evidence="1 2">CCC 1485</strain>
    </source>
</reference>
<dbReference type="OrthoDB" id="4961446at2759"/>
<proteinExistence type="predicted"/>
<protein>
    <submittedName>
        <fullName evidence="1">Uncharacterized protein</fullName>
    </submittedName>
</protein>
<gene>
    <name evidence="1" type="ORF">E4U60_006576</name>
</gene>
<sequence>MVAPKRSRLDASTIAVTQTLRSWLKAGLVKDDHDGLLHKMDDEIAEAMSKLVVDEVAEATDDD</sequence>
<name>A0A9P7M6P7_9HYPO</name>